<evidence type="ECO:0000313" key="2">
    <source>
        <dbReference type="Proteomes" id="UP001231362"/>
    </source>
</evidence>
<name>A0ABT9UZL6_9BACL</name>
<dbReference type="RefSeq" id="WP_307148757.1">
    <property type="nucleotide sequence ID" value="NZ_JAUSTU010000002.1"/>
</dbReference>
<comment type="caution">
    <text evidence="1">The sequence shown here is derived from an EMBL/GenBank/DDBJ whole genome shotgun (WGS) entry which is preliminary data.</text>
</comment>
<sequence length="223" mass="25528">MEFKITYEVKGQRRKELVQAISEFLNTIPKYKGVPTCAYEIGDLVVDREGAVILNDSMTPAEVDKMVTVLEEQGFMPTNYGGNAFDGIEVAMPRDMFTEKAIENLHKIVNAKGELISKAIGTMDLRIIENDVKVKLPWFPKTENSDEVNHYTHFIEALCKMAIERNRVASTPRKSENEKYDFRCFLLRLGFIGDEYKALRKFLLRNLTGNAAFKHGRPKKDEN</sequence>
<dbReference type="Proteomes" id="UP001231362">
    <property type="component" value="Unassembled WGS sequence"/>
</dbReference>
<gene>
    <name evidence="1" type="ORF">J2S07_000437</name>
</gene>
<evidence type="ECO:0008006" key="3">
    <source>
        <dbReference type="Google" id="ProtNLM"/>
    </source>
</evidence>
<accession>A0ABT9UZL6</accession>
<organism evidence="1 2">
    <name type="scientific">Anoxybacillus andreesenii</name>
    <dbReference type="NCBI Taxonomy" id="1325932"/>
    <lineage>
        <taxon>Bacteria</taxon>
        <taxon>Bacillati</taxon>
        <taxon>Bacillota</taxon>
        <taxon>Bacilli</taxon>
        <taxon>Bacillales</taxon>
        <taxon>Anoxybacillaceae</taxon>
        <taxon>Anoxybacillus</taxon>
    </lineage>
</organism>
<reference evidence="1 2" key="1">
    <citation type="submission" date="2023-07" db="EMBL/GenBank/DDBJ databases">
        <title>Genomic Encyclopedia of Type Strains, Phase IV (KMG-IV): sequencing the most valuable type-strain genomes for metagenomic binning, comparative biology and taxonomic classification.</title>
        <authorList>
            <person name="Goeker M."/>
        </authorList>
    </citation>
    <scope>NUCLEOTIDE SEQUENCE [LARGE SCALE GENOMIC DNA]</scope>
    <source>
        <strain evidence="1 2">DSM 23948</strain>
    </source>
</reference>
<keyword evidence="2" id="KW-1185">Reference proteome</keyword>
<proteinExistence type="predicted"/>
<dbReference type="EMBL" id="JAUSTU010000002">
    <property type="protein sequence ID" value="MDQ0154133.1"/>
    <property type="molecule type" value="Genomic_DNA"/>
</dbReference>
<protein>
    <recommendedName>
        <fullName evidence="3">Virulence protein</fullName>
    </recommendedName>
</protein>
<evidence type="ECO:0000313" key="1">
    <source>
        <dbReference type="EMBL" id="MDQ0154133.1"/>
    </source>
</evidence>